<dbReference type="PROSITE" id="PS50293">
    <property type="entry name" value="TPR_REGION"/>
    <property type="match status" value="1"/>
</dbReference>
<dbReference type="Proteomes" id="UP001217089">
    <property type="component" value="Unassembled WGS sequence"/>
</dbReference>
<accession>A0ABQ9EWY1</accession>
<feature type="signal peptide" evidence="2">
    <location>
        <begin position="1"/>
        <end position="21"/>
    </location>
</feature>
<dbReference type="InterPro" id="IPR019734">
    <property type="entry name" value="TPR_rpt"/>
</dbReference>
<feature type="repeat" description="TPR" evidence="1">
    <location>
        <begin position="216"/>
        <end position="249"/>
    </location>
</feature>
<evidence type="ECO:0000313" key="4">
    <source>
        <dbReference type="Proteomes" id="UP001217089"/>
    </source>
</evidence>
<evidence type="ECO:0000313" key="3">
    <source>
        <dbReference type="EMBL" id="KAJ8308492.1"/>
    </source>
</evidence>
<dbReference type="Pfam" id="PF13432">
    <property type="entry name" value="TPR_16"/>
    <property type="match status" value="2"/>
</dbReference>
<dbReference type="PANTHER" id="PTHR44523">
    <property type="entry name" value="TETRATRICOPEPTIDE REPEAT PROTEIN 13"/>
    <property type="match status" value="1"/>
</dbReference>
<feature type="repeat" description="TPR" evidence="1">
    <location>
        <begin position="143"/>
        <end position="176"/>
    </location>
</feature>
<dbReference type="EMBL" id="JARBDR010000657">
    <property type="protein sequence ID" value="KAJ8308492.1"/>
    <property type="molecule type" value="Genomic_DNA"/>
</dbReference>
<proteinExistence type="predicted"/>
<keyword evidence="4" id="KW-1185">Reference proteome</keyword>
<dbReference type="Pfam" id="PF13181">
    <property type="entry name" value="TPR_8"/>
    <property type="match status" value="1"/>
</dbReference>
<feature type="repeat" description="TPR" evidence="1">
    <location>
        <begin position="318"/>
        <end position="351"/>
    </location>
</feature>
<name>A0ABQ9EWY1_TEGGR</name>
<protein>
    <recommendedName>
        <fullName evidence="5">Tetratricopeptide repeat protein 13</fullName>
    </recommendedName>
</protein>
<feature type="repeat" description="TPR" evidence="1">
    <location>
        <begin position="284"/>
        <end position="317"/>
    </location>
</feature>
<dbReference type="InterPro" id="IPR011990">
    <property type="entry name" value="TPR-like_helical_dom_sf"/>
</dbReference>
<evidence type="ECO:0000256" key="2">
    <source>
        <dbReference type="SAM" id="SignalP"/>
    </source>
</evidence>
<dbReference type="SMART" id="SM00028">
    <property type="entry name" value="TPR"/>
    <property type="match status" value="6"/>
</dbReference>
<comment type="caution">
    <text evidence="3">The sequence shown here is derived from an EMBL/GenBank/DDBJ whole genome shotgun (WGS) entry which is preliminary data.</text>
</comment>
<dbReference type="Gene3D" id="1.25.40.10">
    <property type="entry name" value="Tetratricopeptide repeat domain"/>
    <property type="match status" value="3"/>
</dbReference>
<evidence type="ECO:0008006" key="5">
    <source>
        <dbReference type="Google" id="ProtNLM"/>
    </source>
</evidence>
<keyword evidence="1" id="KW-0802">TPR repeat</keyword>
<feature type="chain" id="PRO_5045199836" description="Tetratricopeptide repeat protein 13" evidence="2">
    <location>
        <begin position="22"/>
        <end position="776"/>
    </location>
</feature>
<feature type="repeat" description="TPR" evidence="1">
    <location>
        <begin position="352"/>
        <end position="385"/>
    </location>
</feature>
<evidence type="ECO:0000256" key="1">
    <source>
        <dbReference type="PROSITE-ProRule" id="PRU00339"/>
    </source>
</evidence>
<dbReference type="SUPFAM" id="SSF48452">
    <property type="entry name" value="TPR-like"/>
    <property type="match status" value="1"/>
</dbReference>
<sequence length="776" mass="87365">MAGQYLVFGFVFLCLFSFSAQNDQSSKTADVQVENEDGTKQVFKGNRLEPMKGESCVLCAQKAVNSEPRLTTLRSNVVLTVGEAASVCDGDSTDLPTGLCSYIQDEGYCSKDKSLSCNHSPEELAEEIVDRLLVPMATGNDDIDTKLALGIVLMNLGHLDDALDQFTSLIKSKPNIMGAYYGRGVVYSRKGLQDPVNAARALSDFTKSIEKSTDQNEPYARRAEVYLSLGQYHKALLDLNKAASLRPTDKIYFLRGILHLLLENFKDAETDFKRNLDVESPLYLTSYFHLGLAQYYRGKVRNAIEVFKEVLKIQPKNVEATTSLAQAFRELGNLRAARNKFNHSLALSPRHPFTLHLQGNMFYYSGEPAKAVHDFNKCLEADPGNINCQYMQALSYVSMGKFYEGVKSSTKVMVKNLPELSASPEFVKAHYLREYARYLHAHLDSPVSNLKLDEELNSEFKDHWAKLLPFKFTKEYKEQSGLQPSIRDVNQLVLTDYPQNVQNLICKADKIGWLMQVNSDGYTANKRLNLAMGIAAIHISQKLEARWKALRQNKQMERSLIWREIFNIAVQYRRLVDPEQPVLWLDKMPDFNTADGYRTDISFKKGPVQNIKVLNYFNLAFQLAKTMLKQYIGPGDDIDKAKTCEELLNVAKKRKINQHGFVVSTQVPSSRKNNEKDRLPGAMIILSEDSVVAYSVAIGLIMSVGRQVTGKIPNGKLLEMEALLSGAPDAFILVTKQWMNIKRLNVPTSTLPKVWETFPTVRSVLEVLSVNTESCS</sequence>
<dbReference type="PROSITE" id="PS50005">
    <property type="entry name" value="TPR"/>
    <property type="match status" value="5"/>
</dbReference>
<gene>
    <name evidence="3" type="ORF">KUTeg_013366</name>
</gene>
<keyword evidence="2" id="KW-0732">Signal</keyword>
<dbReference type="PANTHER" id="PTHR44523:SF1">
    <property type="entry name" value="TETRATRICOPEPTIDE REPEAT PROTEIN 13"/>
    <property type="match status" value="1"/>
</dbReference>
<organism evidence="3 4">
    <name type="scientific">Tegillarca granosa</name>
    <name type="common">Malaysian cockle</name>
    <name type="synonym">Anadara granosa</name>
    <dbReference type="NCBI Taxonomy" id="220873"/>
    <lineage>
        <taxon>Eukaryota</taxon>
        <taxon>Metazoa</taxon>
        <taxon>Spiralia</taxon>
        <taxon>Lophotrochozoa</taxon>
        <taxon>Mollusca</taxon>
        <taxon>Bivalvia</taxon>
        <taxon>Autobranchia</taxon>
        <taxon>Pteriomorphia</taxon>
        <taxon>Arcoida</taxon>
        <taxon>Arcoidea</taxon>
        <taxon>Arcidae</taxon>
        <taxon>Tegillarca</taxon>
    </lineage>
</organism>
<reference evidence="3 4" key="1">
    <citation type="submission" date="2022-12" db="EMBL/GenBank/DDBJ databases">
        <title>Chromosome-level genome of Tegillarca granosa.</title>
        <authorList>
            <person name="Kim J."/>
        </authorList>
    </citation>
    <scope>NUCLEOTIDE SEQUENCE [LARGE SCALE GENOMIC DNA]</scope>
    <source>
        <strain evidence="3">Teg-2019</strain>
        <tissue evidence="3">Adductor muscle</tissue>
    </source>
</reference>